<keyword evidence="2" id="KW-1185">Reference proteome</keyword>
<proteinExistence type="predicted"/>
<gene>
    <name evidence="1" type="ORF">BFS30_13875</name>
</gene>
<name>A0A1D7QHN9_9SPHI</name>
<accession>A0A1D7QHN9</accession>
<dbReference type="OrthoDB" id="677448at2"/>
<evidence type="ECO:0000313" key="1">
    <source>
        <dbReference type="EMBL" id="AOM78160.1"/>
    </source>
</evidence>
<sequence length="211" mass="23572">MEKDLENSDWMNEAPYLAGLGAKSPFTVPEGYFGQLPEHIHQAIYLNELKTATPDHGFDTPESYFEELTLGIQAKLALEKLKEQVPDEGYTVPGDYFSQLQAKISAKTILSDKKEAKILRLWHSKLVKYASAACFLLITAAGIYFYPRTPAQQALSADMASEQMLYDIDESTIIEHIESNNLKAENPAVADADLENYILSNYSQNDIASDL</sequence>
<protein>
    <submittedName>
        <fullName evidence="1">Uncharacterized protein</fullName>
    </submittedName>
</protein>
<dbReference type="Proteomes" id="UP000094313">
    <property type="component" value="Chromosome"/>
</dbReference>
<dbReference type="EMBL" id="CP017141">
    <property type="protein sequence ID" value="AOM78160.1"/>
    <property type="molecule type" value="Genomic_DNA"/>
</dbReference>
<dbReference type="KEGG" id="psty:BFS30_13875"/>
<reference evidence="1 2" key="1">
    <citation type="submission" date="2016-08" db="EMBL/GenBank/DDBJ databases">
        <authorList>
            <person name="Seilhamer J.J."/>
        </authorList>
    </citation>
    <scope>NUCLEOTIDE SEQUENCE [LARGE SCALE GENOMIC DNA]</scope>
    <source>
        <strain evidence="1 2">DX4</strain>
    </source>
</reference>
<dbReference type="RefSeq" id="WP_069379825.1">
    <property type="nucleotide sequence ID" value="NZ_CP017141.1"/>
</dbReference>
<organism evidence="1 2">
    <name type="scientific">Pedobacter steynii</name>
    <dbReference type="NCBI Taxonomy" id="430522"/>
    <lineage>
        <taxon>Bacteria</taxon>
        <taxon>Pseudomonadati</taxon>
        <taxon>Bacteroidota</taxon>
        <taxon>Sphingobacteriia</taxon>
        <taxon>Sphingobacteriales</taxon>
        <taxon>Sphingobacteriaceae</taxon>
        <taxon>Pedobacter</taxon>
    </lineage>
</organism>
<dbReference type="AlphaFoldDB" id="A0A1D7QHN9"/>
<evidence type="ECO:0000313" key="2">
    <source>
        <dbReference type="Proteomes" id="UP000094313"/>
    </source>
</evidence>